<dbReference type="Pfam" id="PF12706">
    <property type="entry name" value="Lactamase_B_2"/>
    <property type="match status" value="1"/>
</dbReference>
<sequence>MDASGSPENLPAASGSRKERPGAHWKVVADWAKARPWALAAADRLGRSRGRLAVVDRLMPPPPAPLTPDLSGWNAAELAAVWIGHATILLRIGGQTVLTDPVFAHRIGLGLGLITAGPRRRFAPAVDLRKLPPIDLILMSHAHFDHLDRPTLARLPKKTPIVTAPHTRDLLKDLGYASITELRWKESTDIGPLRITAEPVRHWGARTFHDAHRGYNAYQIESRTGPGRRVFFGGDSAHQELWRDLPRADLAIVGIGGYRPHIGGHANPEQAWEMIEHLKPDAVIPMHHSTFKLSHEPWGEPMERLMAVADARRVVVDRVGGMWMG</sequence>
<dbReference type="InterPro" id="IPR001279">
    <property type="entry name" value="Metallo-B-lactamas"/>
</dbReference>
<dbReference type="SUPFAM" id="SSF56281">
    <property type="entry name" value="Metallo-hydrolase/oxidoreductase"/>
    <property type="match status" value="1"/>
</dbReference>
<gene>
    <name evidence="3" type="ORF">IPV69_08220</name>
</gene>
<feature type="region of interest" description="Disordered" evidence="1">
    <location>
        <begin position="1"/>
        <end position="21"/>
    </location>
</feature>
<keyword evidence="4" id="KW-1185">Reference proteome</keyword>
<dbReference type="Proteomes" id="UP000593765">
    <property type="component" value="Chromosome"/>
</dbReference>
<dbReference type="PANTHER" id="PTHR15032:SF36">
    <property type="entry name" value="METALLO-BETA-LACTAMASE DOMAIN-CONTAINING PROTEIN"/>
    <property type="match status" value="1"/>
</dbReference>
<reference evidence="3 4" key="1">
    <citation type="submission" date="2020-10" db="EMBL/GenBank/DDBJ databases">
        <title>Wide distribution of Phycisphaera-like planctomycetes from WD2101 soil group in peatlands and genome analysis of the first cultivated representative.</title>
        <authorList>
            <person name="Dedysh S.N."/>
            <person name="Beletsky A.V."/>
            <person name="Ivanova A."/>
            <person name="Kulichevskaya I.S."/>
            <person name="Suzina N.E."/>
            <person name="Philippov D.A."/>
            <person name="Rakitin A.L."/>
            <person name="Mardanov A.V."/>
            <person name="Ravin N.V."/>
        </authorList>
    </citation>
    <scope>NUCLEOTIDE SEQUENCE [LARGE SCALE GENOMIC DNA]</scope>
    <source>
        <strain evidence="3 4">M1803</strain>
    </source>
</reference>
<dbReference type="AlphaFoldDB" id="A0A7M2X0Q2"/>
<dbReference type="EMBL" id="CP063458">
    <property type="protein sequence ID" value="QOV91326.1"/>
    <property type="molecule type" value="Genomic_DNA"/>
</dbReference>
<organism evidence="3 4">
    <name type="scientific">Humisphaera borealis</name>
    <dbReference type="NCBI Taxonomy" id="2807512"/>
    <lineage>
        <taxon>Bacteria</taxon>
        <taxon>Pseudomonadati</taxon>
        <taxon>Planctomycetota</taxon>
        <taxon>Phycisphaerae</taxon>
        <taxon>Tepidisphaerales</taxon>
        <taxon>Tepidisphaeraceae</taxon>
        <taxon>Humisphaera</taxon>
    </lineage>
</organism>
<dbReference type="Gene3D" id="3.60.15.10">
    <property type="entry name" value="Ribonuclease Z/Hydroxyacylglutathione hydrolase-like"/>
    <property type="match status" value="1"/>
</dbReference>
<dbReference type="GO" id="GO:0005737">
    <property type="term" value="C:cytoplasm"/>
    <property type="evidence" value="ECO:0007669"/>
    <property type="project" value="TreeGrafter"/>
</dbReference>
<name>A0A7M2X0Q2_9BACT</name>
<evidence type="ECO:0000256" key="1">
    <source>
        <dbReference type="SAM" id="MobiDB-lite"/>
    </source>
</evidence>
<accession>A0A7M2X0Q2</accession>
<dbReference type="PANTHER" id="PTHR15032">
    <property type="entry name" value="N-ACYL-PHOSPHATIDYLETHANOLAMINE-HYDROLYZING PHOSPHOLIPASE D"/>
    <property type="match status" value="1"/>
</dbReference>
<dbReference type="SMART" id="SM00849">
    <property type="entry name" value="Lactamase_B"/>
    <property type="match status" value="1"/>
</dbReference>
<dbReference type="KEGG" id="hbs:IPV69_08220"/>
<feature type="domain" description="Metallo-beta-lactamase" evidence="2">
    <location>
        <begin position="84"/>
        <end position="287"/>
    </location>
</feature>
<protein>
    <submittedName>
        <fullName evidence="3">MBL fold metallo-hydrolase</fullName>
    </submittedName>
</protein>
<evidence type="ECO:0000259" key="2">
    <source>
        <dbReference type="SMART" id="SM00849"/>
    </source>
</evidence>
<dbReference type="InterPro" id="IPR036866">
    <property type="entry name" value="RibonucZ/Hydroxyglut_hydro"/>
</dbReference>
<evidence type="ECO:0000313" key="3">
    <source>
        <dbReference type="EMBL" id="QOV91326.1"/>
    </source>
</evidence>
<proteinExistence type="predicted"/>
<evidence type="ECO:0000313" key="4">
    <source>
        <dbReference type="Proteomes" id="UP000593765"/>
    </source>
</evidence>
<dbReference type="RefSeq" id="WP_206294561.1">
    <property type="nucleotide sequence ID" value="NZ_CP063458.1"/>
</dbReference>